<evidence type="ECO:0000313" key="3">
    <source>
        <dbReference type="Proteomes" id="UP000051645"/>
    </source>
</evidence>
<name>A0A0R2G588_9LACO</name>
<dbReference type="AlphaFoldDB" id="A0A0R2G588"/>
<accession>A0A0R2G588</accession>
<keyword evidence="3" id="KW-1185">Reference proteome</keyword>
<gene>
    <name evidence="1" type="ORF">IV38_GL001221</name>
    <name evidence="2" type="ORF">IV40_GL000632</name>
</gene>
<evidence type="ECO:0000313" key="1">
    <source>
        <dbReference type="EMBL" id="KRN29007.1"/>
    </source>
</evidence>
<protein>
    <submittedName>
        <fullName evidence="2">Uncharacterized protein</fullName>
    </submittedName>
</protein>
<reference evidence="3 4" key="1">
    <citation type="journal article" date="2015" name="Genome Announc.">
        <title>Expanding the biotechnology potential of lactobacilli through comparative genomics of 213 strains and associated genera.</title>
        <authorList>
            <person name="Sun Z."/>
            <person name="Harris H.M."/>
            <person name="McCann A."/>
            <person name="Guo C."/>
            <person name="Argimon S."/>
            <person name="Zhang W."/>
            <person name="Yang X."/>
            <person name="Jeffery I.B."/>
            <person name="Cooney J.C."/>
            <person name="Kagawa T.F."/>
            <person name="Liu W."/>
            <person name="Song Y."/>
            <person name="Salvetti E."/>
            <person name="Wrobel A."/>
            <person name="Rasinkangas P."/>
            <person name="Parkhill J."/>
            <person name="Rea M.C."/>
            <person name="O'Sullivan O."/>
            <person name="Ritari J."/>
            <person name="Douillard F.P."/>
            <person name="Paul Ross R."/>
            <person name="Yang R."/>
            <person name="Briner A.E."/>
            <person name="Felis G.E."/>
            <person name="de Vos W.M."/>
            <person name="Barrangou R."/>
            <person name="Klaenhammer T.R."/>
            <person name="Caufield P.W."/>
            <person name="Cui Y."/>
            <person name="Zhang H."/>
            <person name="O'Toole P.W."/>
        </authorList>
    </citation>
    <scope>NUCLEOTIDE SEQUENCE [LARGE SCALE GENOMIC DNA]</scope>
    <source>
        <strain evidence="1 4">ATCC BAA-66</strain>
        <strain evidence="2 3">DSM 13344</strain>
    </source>
</reference>
<evidence type="ECO:0000313" key="4">
    <source>
        <dbReference type="Proteomes" id="UP000051751"/>
    </source>
</evidence>
<comment type="caution">
    <text evidence="2">The sequence shown here is derived from an EMBL/GenBank/DDBJ whole genome shotgun (WGS) entry which is preliminary data.</text>
</comment>
<proteinExistence type="predicted"/>
<organism evidence="2 3">
    <name type="scientific">Lactobacillus selangorensis</name>
    <dbReference type="NCBI Taxonomy" id="81857"/>
    <lineage>
        <taxon>Bacteria</taxon>
        <taxon>Bacillati</taxon>
        <taxon>Bacillota</taxon>
        <taxon>Bacilli</taxon>
        <taxon>Lactobacillales</taxon>
        <taxon>Lactobacillaceae</taxon>
        <taxon>Lactobacillus</taxon>
    </lineage>
</organism>
<dbReference type="RefSeq" id="WP_156404210.1">
    <property type="nucleotide sequence ID" value="NZ_JQAT01000002.1"/>
</dbReference>
<sequence>MSVYKNIQLGDYVIVGDTQYRIVGIQPNGTLVGKEALHGDVVRVINPDEITK</sequence>
<dbReference type="EMBL" id="JQAT01000002">
    <property type="protein sequence ID" value="KRN29007.1"/>
    <property type="molecule type" value="Genomic_DNA"/>
</dbReference>
<dbReference type="Proteomes" id="UP000051751">
    <property type="component" value="Unassembled WGS sequence"/>
</dbReference>
<dbReference type="EMBL" id="JQAZ01000002">
    <property type="protein sequence ID" value="KRN32583.1"/>
    <property type="molecule type" value="Genomic_DNA"/>
</dbReference>
<evidence type="ECO:0000313" key="2">
    <source>
        <dbReference type="EMBL" id="KRN32583.1"/>
    </source>
</evidence>
<dbReference type="Proteomes" id="UP000051645">
    <property type="component" value="Unassembled WGS sequence"/>
</dbReference>
<dbReference type="PATRIC" id="fig|81857.3.peg.1227"/>